<dbReference type="Proteomes" id="UP000298416">
    <property type="component" value="Unassembled WGS sequence"/>
</dbReference>
<proteinExistence type="predicted"/>
<organism evidence="1">
    <name type="scientific">Salvia splendens</name>
    <name type="common">Scarlet sage</name>
    <dbReference type="NCBI Taxonomy" id="180675"/>
    <lineage>
        <taxon>Eukaryota</taxon>
        <taxon>Viridiplantae</taxon>
        <taxon>Streptophyta</taxon>
        <taxon>Embryophyta</taxon>
        <taxon>Tracheophyta</taxon>
        <taxon>Spermatophyta</taxon>
        <taxon>Magnoliopsida</taxon>
        <taxon>eudicotyledons</taxon>
        <taxon>Gunneridae</taxon>
        <taxon>Pentapetalae</taxon>
        <taxon>asterids</taxon>
        <taxon>lamiids</taxon>
        <taxon>Lamiales</taxon>
        <taxon>Lamiaceae</taxon>
        <taxon>Nepetoideae</taxon>
        <taxon>Mentheae</taxon>
        <taxon>Salviinae</taxon>
        <taxon>Salvia</taxon>
        <taxon>Salvia subgen. Calosphace</taxon>
        <taxon>core Calosphace</taxon>
    </lineage>
</organism>
<evidence type="ECO:0000313" key="1">
    <source>
        <dbReference type="EMBL" id="KAG6432552.1"/>
    </source>
</evidence>
<dbReference type="InterPro" id="IPR053218">
    <property type="entry name" value="Pathogen-related_defense"/>
</dbReference>
<reference evidence="1" key="2">
    <citation type="submission" date="2020-08" db="EMBL/GenBank/DDBJ databases">
        <title>Plant Genome Project.</title>
        <authorList>
            <person name="Zhang R.-G."/>
        </authorList>
    </citation>
    <scope>NUCLEOTIDE SEQUENCE</scope>
    <source>
        <strain evidence="1">Huo1</strain>
        <tissue evidence="1">Leaf</tissue>
    </source>
</reference>
<dbReference type="InterPro" id="IPR032710">
    <property type="entry name" value="NTF2-like_dom_sf"/>
</dbReference>
<reference evidence="1" key="1">
    <citation type="submission" date="2018-01" db="EMBL/GenBank/DDBJ databases">
        <authorList>
            <person name="Mao J.F."/>
        </authorList>
    </citation>
    <scope>NUCLEOTIDE SEQUENCE</scope>
    <source>
        <strain evidence="1">Huo1</strain>
        <tissue evidence="1">Leaf</tissue>
    </source>
</reference>
<dbReference type="PANTHER" id="PTHR31723">
    <property type="entry name" value="PATHOGENESIS-RELATED FAMILY PROTEIN"/>
    <property type="match status" value="1"/>
</dbReference>
<dbReference type="PANTHER" id="PTHR31723:SF10">
    <property type="entry name" value="PATHOGEN-RELATED PROTEIN"/>
    <property type="match status" value="1"/>
</dbReference>
<dbReference type="AlphaFoldDB" id="A0A8X9A873"/>
<sequence>MAIGEWKSTAISRKVSTLDSAHRAFTFTLEIVEVFSGRPVIVYKFRHWGFMEGPFKGHPPTGDMVEFFGFKGYDRGELLGGLVKGSNSDDVEAHVSSSCPVLRNTG</sequence>
<gene>
    <name evidence="1" type="ORF">SASPL_104132</name>
</gene>
<accession>A0A8X9A873</accession>
<keyword evidence="2" id="KW-1185">Reference proteome</keyword>
<name>A0A8X9A873_SALSN</name>
<protein>
    <submittedName>
        <fullName evidence="1">Uncharacterized protein</fullName>
    </submittedName>
</protein>
<comment type="caution">
    <text evidence="1">The sequence shown here is derived from an EMBL/GenBank/DDBJ whole genome shotgun (WGS) entry which is preliminary data.</text>
</comment>
<dbReference type="EMBL" id="PNBA02000002">
    <property type="protein sequence ID" value="KAG6432552.1"/>
    <property type="molecule type" value="Genomic_DNA"/>
</dbReference>
<dbReference type="SUPFAM" id="SSF54427">
    <property type="entry name" value="NTF2-like"/>
    <property type="match status" value="1"/>
</dbReference>
<evidence type="ECO:0000313" key="2">
    <source>
        <dbReference type="Proteomes" id="UP000298416"/>
    </source>
</evidence>